<dbReference type="PROSITE" id="PS50106">
    <property type="entry name" value="PDZ"/>
    <property type="match status" value="1"/>
</dbReference>
<sequence length="374" mass="38504">MPMDSSLQSYVREYYLDPTFNKQDWKQKLQDALATTFKASSKEEALKAVDVLLASLDDPFTRVLLPGGASEAFEAQTQAKAGGGTGAQVAGLGRSSRSGHEGMHVGSALSPAASAGLHEGDLIVAINGRPVVPTEDARWLKEQLQQDKEVQVKVLRQGAAPAPSYSSAARAAAGSSLRAAIREAALASGGRAAAESGAAGIASTSASATPPPAEASSYASAPATTSYALSDQFVDVRLVPEPIEFLPVQYAVLTKAPSGAGPPGAAGGVLAASLGTATPPSPSRVGYIRIVAFTDNVAQEVAAAIDALKAAGCGSWLLDVRDNPGGIVREGLGVAELMLRPGSVFALVRDRSGEEQVQRLPLAGIRSWHISRLL</sequence>
<proteinExistence type="predicted"/>
<feature type="domain" description="PDZ" evidence="2">
    <location>
        <begin position="74"/>
        <end position="131"/>
    </location>
</feature>
<dbReference type="GO" id="GO:0004175">
    <property type="term" value="F:endopeptidase activity"/>
    <property type="evidence" value="ECO:0007669"/>
    <property type="project" value="TreeGrafter"/>
</dbReference>
<dbReference type="SUPFAM" id="SSF50156">
    <property type="entry name" value="PDZ domain-like"/>
    <property type="match status" value="1"/>
</dbReference>
<dbReference type="GO" id="GO:0008236">
    <property type="term" value="F:serine-type peptidase activity"/>
    <property type="evidence" value="ECO:0007669"/>
    <property type="project" value="InterPro"/>
</dbReference>
<dbReference type="SMART" id="SM00228">
    <property type="entry name" value="PDZ"/>
    <property type="match status" value="1"/>
</dbReference>
<dbReference type="Proteomes" id="UP000075714">
    <property type="component" value="Unassembled WGS sequence"/>
</dbReference>
<dbReference type="GO" id="GO:0006508">
    <property type="term" value="P:proteolysis"/>
    <property type="evidence" value="ECO:0007669"/>
    <property type="project" value="InterPro"/>
</dbReference>
<organism evidence="3 4">
    <name type="scientific">Gonium pectorale</name>
    <name type="common">Green alga</name>
    <dbReference type="NCBI Taxonomy" id="33097"/>
    <lineage>
        <taxon>Eukaryota</taxon>
        <taxon>Viridiplantae</taxon>
        <taxon>Chlorophyta</taxon>
        <taxon>core chlorophytes</taxon>
        <taxon>Chlorophyceae</taxon>
        <taxon>CS clade</taxon>
        <taxon>Chlamydomonadales</taxon>
        <taxon>Volvocaceae</taxon>
        <taxon>Gonium</taxon>
    </lineage>
</organism>
<dbReference type="SUPFAM" id="SSF52096">
    <property type="entry name" value="ClpP/crotonase"/>
    <property type="match status" value="1"/>
</dbReference>
<reference evidence="4" key="1">
    <citation type="journal article" date="2016" name="Nat. Commun.">
        <title>The Gonium pectorale genome demonstrates co-option of cell cycle regulation during the evolution of multicellularity.</title>
        <authorList>
            <person name="Hanschen E.R."/>
            <person name="Marriage T.N."/>
            <person name="Ferris P.J."/>
            <person name="Hamaji T."/>
            <person name="Toyoda A."/>
            <person name="Fujiyama A."/>
            <person name="Neme R."/>
            <person name="Noguchi H."/>
            <person name="Minakuchi Y."/>
            <person name="Suzuki M."/>
            <person name="Kawai-Toyooka H."/>
            <person name="Smith D.R."/>
            <person name="Sparks H."/>
            <person name="Anderson J."/>
            <person name="Bakaric R."/>
            <person name="Luria V."/>
            <person name="Karger A."/>
            <person name="Kirschner M.W."/>
            <person name="Durand P.M."/>
            <person name="Michod R.E."/>
            <person name="Nozaki H."/>
            <person name="Olson B.J."/>
        </authorList>
    </citation>
    <scope>NUCLEOTIDE SEQUENCE [LARGE SCALE GENOMIC DNA]</scope>
    <source>
        <strain evidence="4">NIES-2863</strain>
    </source>
</reference>
<dbReference type="Pfam" id="PF03572">
    <property type="entry name" value="Peptidase_S41"/>
    <property type="match status" value="1"/>
</dbReference>
<dbReference type="PANTHER" id="PTHR32060">
    <property type="entry name" value="TAIL-SPECIFIC PROTEASE"/>
    <property type="match status" value="1"/>
</dbReference>
<dbReference type="Pfam" id="PF13180">
    <property type="entry name" value="PDZ_2"/>
    <property type="match status" value="1"/>
</dbReference>
<dbReference type="AlphaFoldDB" id="A0A150H243"/>
<dbReference type="InterPro" id="IPR036034">
    <property type="entry name" value="PDZ_sf"/>
</dbReference>
<keyword evidence="4" id="KW-1185">Reference proteome</keyword>
<comment type="caution">
    <text evidence="3">The sequence shown here is derived from an EMBL/GenBank/DDBJ whole genome shotgun (WGS) entry which is preliminary data.</text>
</comment>
<protein>
    <recommendedName>
        <fullName evidence="2">PDZ domain-containing protein</fullName>
    </recommendedName>
</protein>
<dbReference type="Gene3D" id="2.30.42.10">
    <property type="match status" value="2"/>
</dbReference>
<dbReference type="InterPro" id="IPR001478">
    <property type="entry name" value="PDZ"/>
</dbReference>
<dbReference type="InterPro" id="IPR005151">
    <property type="entry name" value="Tail-specific_protease"/>
</dbReference>
<dbReference type="OrthoDB" id="43580at2759"/>
<dbReference type="STRING" id="33097.A0A150H243"/>
<feature type="region of interest" description="Disordered" evidence="1">
    <location>
        <begin position="79"/>
        <end position="107"/>
    </location>
</feature>
<accession>A0A150H243</accession>
<dbReference type="PANTHER" id="PTHR32060:SF22">
    <property type="entry name" value="CARBOXYL-TERMINAL-PROCESSING PEPTIDASE 3, CHLOROPLASTIC"/>
    <property type="match status" value="1"/>
</dbReference>
<evidence type="ECO:0000313" key="3">
    <source>
        <dbReference type="EMBL" id="KXZ56125.1"/>
    </source>
</evidence>
<dbReference type="Gene3D" id="3.90.226.10">
    <property type="entry name" value="2-enoyl-CoA Hydratase, Chain A, domain 1"/>
    <property type="match status" value="1"/>
</dbReference>
<evidence type="ECO:0000259" key="2">
    <source>
        <dbReference type="PROSITE" id="PS50106"/>
    </source>
</evidence>
<gene>
    <name evidence="3" type="ORF">GPECTOR_1g105</name>
</gene>
<name>A0A150H243_GONPE</name>
<dbReference type="InterPro" id="IPR029045">
    <property type="entry name" value="ClpP/crotonase-like_dom_sf"/>
</dbReference>
<evidence type="ECO:0000256" key="1">
    <source>
        <dbReference type="SAM" id="MobiDB-lite"/>
    </source>
</evidence>
<dbReference type="EMBL" id="LSYV01000002">
    <property type="protein sequence ID" value="KXZ56125.1"/>
    <property type="molecule type" value="Genomic_DNA"/>
</dbReference>
<evidence type="ECO:0000313" key="4">
    <source>
        <dbReference type="Proteomes" id="UP000075714"/>
    </source>
</evidence>
<dbReference type="Gene3D" id="3.30.750.44">
    <property type="match status" value="1"/>
</dbReference>